<dbReference type="OrthoDB" id="762581at2"/>
<reference evidence="1 2" key="1">
    <citation type="submission" date="2019-04" db="EMBL/GenBank/DDBJ databases">
        <title>Pedobacter sp. RP-3-22 sp. nov., isolated from Arctic soil.</title>
        <authorList>
            <person name="Dahal R.H."/>
            <person name="Kim D.-U."/>
        </authorList>
    </citation>
    <scope>NUCLEOTIDE SEQUENCE [LARGE SCALE GENOMIC DNA]</scope>
    <source>
        <strain evidence="1 2">RP-3-22</strain>
    </source>
</reference>
<evidence type="ECO:0000313" key="2">
    <source>
        <dbReference type="Proteomes" id="UP000309488"/>
    </source>
</evidence>
<dbReference type="PROSITE" id="PS51257">
    <property type="entry name" value="PROKAR_LIPOPROTEIN"/>
    <property type="match status" value="1"/>
</dbReference>
<organism evidence="1 2">
    <name type="scientific">Pedobacter polaris</name>
    <dbReference type="NCBI Taxonomy" id="2571273"/>
    <lineage>
        <taxon>Bacteria</taxon>
        <taxon>Pseudomonadati</taxon>
        <taxon>Bacteroidota</taxon>
        <taxon>Sphingobacteriia</taxon>
        <taxon>Sphingobacteriales</taxon>
        <taxon>Sphingobacteriaceae</taxon>
        <taxon>Pedobacter</taxon>
    </lineage>
</organism>
<dbReference type="RefSeq" id="WP_136841166.1">
    <property type="nucleotide sequence ID" value="NZ_SWBR01000002.1"/>
</dbReference>
<dbReference type="EMBL" id="SWBR01000002">
    <property type="protein sequence ID" value="TKC10882.1"/>
    <property type="molecule type" value="Genomic_DNA"/>
</dbReference>
<proteinExistence type="predicted"/>
<dbReference type="Proteomes" id="UP000309488">
    <property type="component" value="Unassembled WGS sequence"/>
</dbReference>
<gene>
    <name evidence="1" type="ORF">FA048_11990</name>
</gene>
<dbReference type="AlphaFoldDB" id="A0A4V5P298"/>
<keyword evidence="2" id="KW-1185">Reference proteome</keyword>
<accession>A0A4V5P298</accession>
<evidence type="ECO:0000313" key="1">
    <source>
        <dbReference type="EMBL" id="TKC10882.1"/>
    </source>
</evidence>
<comment type="caution">
    <text evidence="1">The sequence shown here is derived from an EMBL/GenBank/DDBJ whole genome shotgun (WGS) entry which is preliminary data.</text>
</comment>
<protein>
    <submittedName>
        <fullName evidence="1">Uncharacterized protein</fullName>
    </submittedName>
</protein>
<sequence>MRKLIYLLMAIVLFACSEKPKGFDSKIFLEKEVSNFVENNPGWTKNVNTEAEITEKFKHKMINLSNEGTFLTDFPFQLVSISDTTVSDQAVKVAIFKSFKDQARPKESLLNQLELEIRGIMSADQVTNLAIDKKYTLKGMLYKQGKRADVKFFHGAEIPIYTLGKYTFWNIETKAL</sequence>
<name>A0A4V5P298_9SPHI</name>